<evidence type="ECO:0000259" key="2">
    <source>
        <dbReference type="Pfam" id="PF03178"/>
    </source>
</evidence>
<feature type="compositionally biased region" description="Basic and acidic residues" evidence="1">
    <location>
        <begin position="79"/>
        <end position="89"/>
    </location>
</feature>
<evidence type="ECO:0000259" key="3">
    <source>
        <dbReference type="Pfam" id="PF23726"/>
    </source>
</evidence>
<dbReference type="Pfam" id="PF03178">
    <property type="entry name" value="CPSF_A"/>
    <property type="match status" value="1"/>
</dbReference>
<feature type="domain" description="RSE1/DDB1/CPSF1 second beta-propeller" evidence="3">
    <location>
        <begin position="856"/>
        <end position="1111"/>
    </location>
</feature>
<sequence>MSYAAFKMMHLPTGIENCASGFITHCSADSAARMPTIQTDDLDADWPPENAAGPVPNLVVTAGNVLEIYVVRVQEEGGREARGAAEAKRGGSNSGGEGGRKRDSIILAFQDAKMSVLEFDDSIHGLRTRCLFGTSDPETEFSSMHCFEGPDWLHLKRGRESFTRGPLVKPDPQGRCAGVLVYGLQMIILKAAEAGSGLVSEENALTTGGAVPARVESSYVVSLRDLDMKHVKDFIFLHGYIEPVMVILHERELTWAGRVSWKHHTCMISALSISTTLRQHPLIWSAANLPHDAYKLLAVPSPIGGVLVLSANTVHYHSQSASCMLALNNFAVSISSSQEMPRSSFSVELDAANATWLLNDVAMLSTKTGELLLLTLVYDGRGARLYPAISSEKASSFLDQSFAFPPHLLELKSSLTKYLLYAELTVSLDTLCPEILFLRTPLVAGAEMTSSSGTIVVQRLDLSKSRASVLTSGMVTLGNSLFFLGSRLGDSLLVQFSCGIGASTLPHGMKEEYVRCQPSSLEMLNAVGFVYAFLIFINCHGIFSSSAIVSMIDILVADIEGDIPSAKRLRRSPSDALLEMVNGEELSLYSSGPSNAQSAQKTFSFAVRDSLINVGPLKDFSNGLRINADLSATGIAKQSNYELVCCSGHGKNGTLCVLQQSIRPETITQEQLPGCKGLWTVYHKNTRSHSVDSAKMGFEDDEYHAYLIISLETRTMVLEAASNLEEVTETVDYYVQGSTIAAGNLFGRRRVVQVFARGARILDGAFMTQDLSFRAPNSEAGAGSETLTVSSVAIADPYVLLKMTDGSIQLLVGGRKLQSEWGLGGDGVKFRIQVVWEGDASLQENLDPSTCMVSSSVPTVFESSKKTISACTLYHDKGPEPWLRKTSTDAWLSTGIEEAIDGTDGTSHDQGDIYCVVCYESGTLEIFDVPNFSCVFSVDAFVSGKTYLLDTFIQEPSGDPQKLVINDSEELPGQGRKENTHNLKVVELTMQRWSGQHSRPHLFGILTDGTILCYHAYLFEASEIASKNEEVVSVQNSVNLSSVSTSRLRNLRFVRVPLDSYAREETLSGTPCQRITIFKNVGGYQGLFLSGSRPAWFMIFRERLRVHPQVHIAIFKTYDIVDDPIQYVSDLYLWSCGLVNVLFMTLYYRKMQKENYYCDLCDGPIVAFAVLHNVNCNHGLIYVTSQGILKICQLPSVSCYDNYWPVQKIPLKCTPHQVTYFAEKNLYPLIVSVPVLKPLNQVLSSLIDQEAGQQIEHDSLSFDGSYSVDEFEVRIMEPEKSGGPWQTRATIPMQTSENALTVRVVTLLNTTTKENVTLLAIGTAYVQGEDVAARGRVLLFSVDRDPDNSQTVILRNAVGYVMIFYPSQVSEVYSKESKGAISALASLQGHLLIASGPKITINKWTGSELTGVAFFDVPALYVVSINIVKNFILLGDIHKSIYFFSWKEPQLSLLAKDFGSLDCFATEFLIDGSTLSLMVSDEQKNVQVIETYGRQDP</sequence>
<name>A0A6A4M9E3_9ERIC</name>
<feature type="domain" description="RSE1/DDB1/CPSF1 C-terminal" evidence="2">
    <location>
        <begin position="1271"/>
        <end position="1490"/>
    </location>
</feature>
<comment type="caution">
    <text evidence="4">The sequence shown here is derived from an EMBL/GenBank/DDBJ whole genome shotgun (WGS) entry which is preliminary data.</text>
</comment>
<feature type="region of interest" description="Disordered" evidence="1">
    <location>
        <begin position="79"/>
        <end position="100"/>
    </location>
</feature>
<organism evidence="4 5">
    <name type="scientific">Rhododendron williamsianum</name>
    <dbReference type="NCBI Taxonomy" id="262921"/>
    <lineage>
        <taxon>Eukaryota</taxon>
        <taxon>Viridiplantae</taxon>
        <taxon>Streptophyta</taxon>
        <taxon>Embryophyta</taxon>
        <taxon>Tracheophyta</taxon>
        <taxon>Spermatophyta</taxon>
        <taxon>Magnoliopsida</taxon>
        <taxon>eudicotyledons</taxon>
        <taxon>Gunneridae</taxon>
        <taxon>Pentapetalae</taxon>
        <taxon>asterids</taxon>
        <taxon>Ericales</taxon>
        <taxon>Ericaceae</taxon>
        <taxon>Ericoideae</taxon>
        <taxon>Rhodoreae</taxon>
        <taxon>Rhododendron</taxon>
    </lineage>
</organism>
<feature type="domain" description="RSE1/DDB1/CPSF1 second beta-propeller" evidence="3">
    <location>
        <begin position="664"/>
        <end position="811"/>
    </location>
</feature>
<dbReference type="InterPro" id="IPR050358">
    <property type="entry name" value="RSE1/DDB1/CFT1"/>
</dbReference>
<accession>A0A6A4M9E3</accession>
<dbReference type="PANTHER" id="PTHR10644">
    <property type="entry name" value="DNA REPAIR/RNA PROCESSING CPSF FAMILY"/>
    <property type="match status" value="1"/>
</dbReference>
<dbReference type="EMBL" id="QEFC01000312">
    <property type="protein sequence ID" value="KAE9464951.1"/>
    <property type="molecule type" value="Genomic_DNA"/>
</dbReference>
<evidence type="ECO:0008006" key="6">
    <source>
        <dbReference type="Google" id="ProtNLM"/>
    </source>
</evidence>
<protein>
    <recommendedName>
        <fullName evidence="6">Cleavage/polyadenylation specificity factor A subunit N-terminal domain-containing protein</fullName>
    </recommendedName>
</protein>
<dbReference type="GO" id="GO:0005634">
    <property type="term" value="C:nucleus"/>
    <property type="evidence" value="ECO:0007669"/>
    <property type="project" value="InterPro"/>
</dbReference>
<proteinExistence type="predicted"/>
<dbReference type="OrthoDB" id="6109at2759"/>
<feature type="non-terminal residue" evidence="4">
    <location>
        <position position="1"/>
    </location>
</feature>
<dbReference type="InterPro" id="IPR004871">
    <property type="entry name" value="RSE1/DDB1/CPSF1_C"/>
</dbReference>
<reference evidence="4 5" key="1">
    <citation type="journal article" date="2019" name="Genome Biol. Evol.">
        <title>The Rhododendron genome and chromosomal organization provide insight into shared whole-genome duplications across the heath family (Ericaceae).</title>
        <authorList>
            <person name="Soza V.L."/>
            <person name="Lindsley D."/>
            <person name="Waalkes A."/>
            <person name="Ramage E."/>
            <person name="Patwardhan R.P."/>
            <person name="Burton J.N."/>
            <person name="Adey A."/>
            <person name="Kumar A."/>
            <person name="Qiu R."/>
            <person name="Shendure J."/>
            <person name="Hall B."/>
        </authorList>
    </citation>
    <scope>NUCLEOTIDE SEQUENCE [LARGE SCALE GENOMIC DNA]</scope>
    <source>
        <strain evidence="4">RSF 1966-606</strain>
    </source>
</reference>
<dbReference type="Proteomes" id="UP000428333">
    <property type="component" value="Linkage Group LG02"/>
</dbReference>
<gene>
    <name evidence="4" type="ORF">C3L33_03130</name>
</gene>
<keyword evidence="5" id="KW-1185">Reference proteome</keyword>
<dbReference type="Pfam" id="PF23726">
    <property type="entry name" value="Beta-prop_RSE1_2nd"/>
    <property type="match status" value="2"/>
</dbReference>
<dbReference type="InterPro" id="IPR015943">
    <property type="entry name" value="WD40/YVTN_repeat-like_dom_sf"/>
</dbReference>
<evidence type="ECO:0000313" key="5">
    <source>
        <dbReference type="Proteomes" id="UP000428333"/>
    </source>
</evidence>
<dbReference type="InterPro" id="IPR058543">
    <property type="entry name" value="Beta-prop_RSE1/DDB1/CPSF1_2nd"/>
</dbReference>
<dbReference type="Gene3D" id="2.130.10.10">
    <property type="entry name" value="YVTN repeat-like/Quinoprotein amine dehydrogenase"/>
    <property type="match status" value="2"/>
</dbReference>
<evidence type="ECO:0000256" key="1">
    <source>
        <dbReference type="SAM" id="MobiDB-lite"/>
    </source>
</evidence>
<evidence type="ECO:0000313" key="4">
    <source>
        <dbReference type="EMBL" id="KAE9464951.1"/>
    </source>
</evidence>
<dbReference type="GO" id="GO:0003676">
    <property type="term" value="F:nucleic acid binding"/>
    <property type="evidence" value="ECO:0007669"/>
    <property type="project" value="InterPro"/>
</dbReference>